<comment type="caution">
    <text evidence="4">The sequence shown here is derived from an EMBL/GenBank/DDBJ whole genome shotgun (WGS) entry which is preliminary data.</text>
</comment>
<evidence type="ECO:0000256" key="1">
    <source>
        <dbReference type="SAM" id="Coils"/>
    </source>
</evidence>
<keyword evidence="1" id="KW-0175">Coiled coil</keyword>
<reference evidence="4" key="1">
    <citation type="submission" date="2023-01" db="EMBL/GenBank/DDBJ databases">
        <title>Genome assembly of the deep-sea coral Lophelia pertusa.</title>
        <authorList>
            <person name="Herrera S."/>
            <person name="Cordes E."/>
        </authorList>
    </citation>
    <scope>NUCLEOTIDE SEQUENCE</scope>
    <source>
        <strain evidence="4">USNM1676648</strain>
        <tissue evidence="4">Polyp</tissue>
    </source>
</reference>
<protein>
    <submittedName>
        <fullName evidence="4">Uncharacterized protein</fullName>
    </submittedName>
</protein>
<dbReference type="Proteomes" id="UP001163046">
    <property type="component" value="Unassembled WGS sequence"/>
</dbReference>
<dbReference type="EMBL" id="MU825873">
    <property type="protein sequence ID" value="KAJ7387822.1"/>
    <property type="molecule type" value="Genomic_DNA"/>
</dbReference>
<evidence type="ECO:0000313" key="4">
    <source>
        <dbReference type="EMBL" id="KAJ7387822.1"/>
    </source>
</evidence>
<accession>A0A9X0D582</accession>
<organism evidence="4 5">
    <name type="scientific">Desmophyllum pertusum</name>
    <dbReference type="NCBI Taxonomy" id="174260"/>
    <lineage>
        <taxon>Eukaryota</taxon>
        <taxon>Metazoa</taxon>
        <taxon>Cnidaria</taxon>
        <taxon>Anthozoa</taxon>
        <taxon>Hexacorallia</taxon>
        <taxon>Scleractinia</taxon>
        <taxon>Caryophylliina</taxon>
        <taxon>Caryophylliidae</taxon>
        <taxon>Desmophyllum</taxon>
    </lineage>
</organism>
<feature type="region of interest" description="Disordered" evidence="2">
    <location>
        <begin position="104"/>
        <end position="143"/>
    </location>
</feature>
<feature type="coiled-coil region" evidence="1">
    <location>
        <begin position="76"/>
        <end position="103"/>
    </location>
</feature>
<keyword evidence="5" id="KW-1185">Reference proteome</keyword>
<evidence type="ECO:0000256" key="2">
    <source>
        <dbReference type="SAM" id="MobiDB-lite"/>
    </source>
</evidence>
<dbReference type="AlphaFoldDB" id="A0A9X0D582"/>
<evidence type="ECO:0000313" key="3">
    <source>
        <dbReference type="EMBL" id="KAJ7380669.1"/>
    </source>
</evidence>
<dbReference type="EMBL" id="MU826352">
    <property type="protein sequence ID" value="KAJ7380669.1"/>
    <property type="molecule type" value="Genomic_DNA"/>
</dbReference>
<sequence>MPLTKSQLESRRDLALKKIRDNQRKIDGIIREFTTIPFIDSNHFFKNLMTLSKEELRRFVNCLPESQEMLDLMRRTAEEELKRRDVEEKIQKIMKKKEMEARQLFRSEKKKEKRLQKKLGRVSRNEESSSSESQSQQQSLPME</sequence>
<feature type="compositionally biased region" description="Low complexity" evidence="2">
    <location>
        <begin position="128"/>
        <end position="143"/>
    </location>
</feature>
<name>A0A9X0D582_9CNID</name>
<feature type="compositionally biased region" description="Basic residues" evidence="2">
    <location>
        <begin position="111"/>
        <end position="121"/>
    </location>
</feature>
<proteinExistence type="predicted"/>
<evidence type="ECO:0000313" key="5">
    <source>
        <dbReference type="Proteomes" id="UP001163046"/>
    </source>
</evidence>
<gene>
    <name evidence="4" type="ORF">OS493_001168</name>
    <name evidence="3" type="ORF">OS493_007035</name>
</gene>